<gene>
    <name evidence="1" type="ORF">CEE36_10485</name>
</gene>
<evidence type="ECO:0000313" key="1">
    <source>
        <dbReference type="EMBL" id="TKJ38997.1"/>
    </source>
</evidence>
<organism evidence="1 2">
    <name type="scientific">candidate division TA06 bacterium B3_TA06</name>
    <dbReference type="NCBI Taxonomy" id="2012487"/>
    <lineage>
        <taxon>Bacteria</taxon>
        <taxon>Bacteria division TA06</taxon>
    </lineage>
</organism>
<comment type="caution">
    <text evidence="1">The sequence shown here is derived from an EMBL/GenBank/DDBJ whole genome shotgun (WGS) entry which is preliminary data.</text>
</comment>
<dbReference type="Proteomes" id="UP000317778">
    <property type="component" value="Unassembled WGS sequence"/>
</dbReference>
<evidence type="ECO:0000313" key="2">
    <source>
        <dbReference type="Proteomes" id="UP000317778"/>
    </source>
</evidence>
<protein>
    <submittedName>
        <fullName evidence="1">Uncharacterized protein</fullName>
    </submittedName>
</protein>
<proteinExistence type="predicted"/>
<accession>A0A532UW36</accession>
<name>A0A532UW36_UNCT6</name>
<dbReference type="PROSITE" id="PS51257">
    <property type="entry name" value="PROKAR_LIPOPROTEIN"/>
    <property type="match status" value="1"/>
</dbReference>
<reference evidence="1 2" key="1">
    <citation type="submission" date="2017-06" db="EMBL/GenBank/DDBJ databases">
        <title>Novel microbial phyla capable of carbon fixation and sulfur reduction in deep-sea sediments.</title>
        <authorList>
            <person name="Huang J."/>
            <person name="Baker B."/>
            <person name="Wang Y."/>
        </authorList>
    </citation>
    <scope>NUCLEOTIDE SEQUENCE [LARGE SCALE GENOMIC DNA]</scope>
    <source>
        <strain evidence="1">B3_TA06</strain>
    </source>
</reference>
<sequence length="254" mass="28355">MSKLRLLNTLFFTGLLLLTMGCKRKPQDIGSTEESVDTTKVSVLAPEVLAHLAEKAIVPDRLAFEVPSPDSRYIALALDSTVRFGPGDEMWSDELPSDWYGVRTHNILYLYDPSADTLNKLAECEEIVNLYDRETSQPVQPERKDKFGAVIWSPDGKNLLLLKERASDGVSEQDVLIFTLGAEEPAFLEVFGVLRQLMRTYPGTKGTKVEEIGWVTEATIRIVFSMRGVPAARHEFIFDAQSGKVLSTRELSST</sequence>
<dbReference type="AlphaFoldDB" id="A0A532UW36"/>
<dbReference type="EMBL" id="NJBO01000025">
    <property type="protein sequence ID" value="TKJ38997.1"/>
    <property type="molecule type" value="Genomic_DNA"/>
</dbReference>